<evidence type="ECO:0000256" key="4">
    <source>
        <dbReference type="ARBA" id="ARBA00022643"/>
    </source>
</evidence>
<reference evidence="7 8" key="1">
    <citation type="journal article" date="2019" name="Int. J. Syst. Evol. Microbiol.">
        <title>The Global Catalogue of Microorganisms (GCM) 10K type strain sequencing project: providing services to taxonomists for standard genome sequencing and annotation.</title>
        <authorList>
            <consortium name="The Broad Institute Genomics Platform"/>
            <consortium name="The Broad Institute Genome Sequencing Center for Infectious Disease"/>
            <person name="Wu L."/>
            <person name="Ma J."/>
        </authorList>
    </citation>
    <scope>NUCLEOTIDE SEQUENCE [LARGE SCALE GENOMIC DNA]</scope>
    <source>
        <strain evidence="7 8">JCM 1405</strain>
    </source>
</reference>
<proteinExistence type="predicted"/>
<dbReference type="SMART" id="SM00900">
    <property type="entry name" value="FMN_bind"/>
    <property type="match status" value="2"/>
</dbReference>
<accession>A0ABN1J567</accession>
<evidence type="ECO:0000256" key="3">
    <source>
        <dbReference type="ARBA" id="ARBA00022630"/>
    </source>
</evidence>
<dbReference type="PANTHER" id="PTHR36118">
    <property type="entry name" value="ION-TRANSLOCATING OXIDOREDUCTASE COMPLEX SUBUNIT G"/>
    <property type="match status" value="1"/>
</dbReference>
<evidence type="ECO:0000256" key="1">
    <source>
        <dbReference type="ARBA" id="ARBA00022448"/>
    </source>
</evidence>
<dbReference type="PANTHER" id="PTHR36118:SF1">
    <property type="entry name" value="ION-TRANSLOCATING OXIDOREDUCTASE COMPLEX SUBUNIT G"/>
    <property type="match status" value="1"/>
</dbReference>
<evidence type="ECO:0000313" key="7">
    <source>
        <dbReference type="EMBL" id="GAA0729089.1"/>
    </source>
</evidence>
<dbReference type="InterPro" id="IPR010209">
    <property type="entry name" value="Ion_transpt_RnfG/RsxG"/>
</dbReference>
<evidence type="ECO:0000256" key="2">
    <source>
        <dbReference type="ARBA" id="ARBA00022553"/>
    </source>
</evidence>
<name>A0ABN1J567_9CLOT</name>
<sequence>MKKFKGTIVLLLITSICGLILGVAHGATKDIIAERERLESLQLSVILPKNNANDVKQMDVNLEGVENVSGVFEALENGEVVGHAVIVTTNGFGGPIKMTVGITKEGKIGGIKIVSHGETPGIGTVIEDEKLLSKYRDKEIKEKLKLVKGTAAADNEIESITGASISSGAMVAGVNTAINFYKEQILGEESSDPSKKEVTVKDAMPEGDEMKPFEVALGDNIAEVQEVYKGGQVIGYAITAISGGYSDSVDLKTLVGISLEGKITGIRVVQNGETPGVGDVILDKDFTDRFVDKSAAKPLEFGSGENAVETVSGATLSSEGVVYGVNNAIKFFNESLKK</sequence>
<dbReference type="EMBL" id="BAAACF010000006">
    <property type="protein sequence ID" value="GAA0729089.1"/>
    <property type="molecule type" value="Genomic_DNA"/>
</dbReference>
<dbReference type="RefSeq" id="WP_343770767.1">
    <property type="nucleotide sequence ID" value="NZ_BAAACF010000006.1"/>
</dbReference>
<keyword evidence="8" id="KW-1185">Reference proteome</keyword>
<comment type="caution">
    <text evidence="7">The sequence shown here is derived from an EMBL/GenBank/DDBJ whole genome shotgun (WGS) entry which is preliminary data.</text>
</comment>
<feature type="domain" description="FMN-binding" evidence="6">
    <location>
        <begin position="244"/>
        <end position="332"/>
    </location>
</feature>
<organism evidence="7 8">
    <name type="scientific">Clostridium malenominatum</name>
    <dbReference type="NCBI Taxonomy" id="1539"/>
    <lineage>
        <taxon>Bacteria</taxon>
        <taxon>Bacillati</taxon>
        <taxon>Bacillota</taxon>
        <taxon>Clostridia</taxon>
        <taxon>Eubacteriales</taxon>
        <taxon>Clostridiaceae</taxon>
        <taxon>Clostridium</taxon>
    </lineage>
</organism>
<dbReference type="NCBIfam" id="TIGR01947">
    <property type="entry name" value="rnfG"/>
    <property type="match status" value="1"/>
</dbReference>
<protein>
    <recommendedName>
        <fullName evidence="6">FMN-binding domain-containing protein</fullName>
    </recommendedName>
</protein>
<keyword evidence="1" id="KW-0813">Transport</keyword>
<evidence type="ECO:0000256" key="5">
    <source>
        <dbReference type="ARBA" id="ARBA00022982"/>
    </source>
</evidence>
<evidence type="ECO:0000259" key="6">
    <source>
        <dbReference type="SMART" id="SM00900"/>
    </source>
</evidence>
<dbReference type="Pfam" id="PF04205">
    <property type="entry name" value="FMN_bind"/>
    <property type="match status" value="2"/>
</dbReference>
<evidence type="ECO:0000313" key="8">
    <source>
        <dbReference type="Proteomes" id="UP001500339"/>
    </source>
</evidence>
<dbReference type="InterPro" id="IPR007329">
    <property type="entry name" value="FMN-bd"/>
</dbReference>
<keyword evidence="5" id="KW-0249">Electron transport</keyword>
<feature type="domain" description="FMN-binding" evidence="6">
    <location>
        <begin position="91"/>
        <end position="181"/>
    </location>
</feature>
<dbReference type="Proteomes" id="UP001500339">
    <property type="component" value="Unassembled WGS sequence"/>
</dbReference>
<gene>
    <name evidence="7" type="ORF">GCM10008905_28670</name>
</gene>
<keyword evidence="4" id="KW-0288">FMN</keyword>
<keyword evidence="3" id="KW-0285">Flavoprotein</keyword>
<keyword evidence="2" id="KW-0597">Phosphoprotein</keyword>